<dbReference type="Proteomes" id="UP000220034">
    <property type="component" value="Unassembled WGS sequence"/>
</dbReference>
<dbReference type="RefSeq" id="WP_097928097.1">
    <property type="nucleotide sequence ID" value="NZ_OCTN01000001.1"/>
</dbReference>
<accession>A0A2C9CMT2</accession>
<protein>
    <submittedName>
        <fullName evidence="1">Uncharacterized protein</fullName>
    </submittedName>
</protein>
<gene>
    <name evidence="1" type="ORF">SAMN06273572_101369</name>
</gene>
<dbReference type="EMBL" id="OCTN01000001">
    <property type="protein sequence ID" value="SOH92522.1"/>
    <property type="molecule type" value="Genomic_DNA"/>
</dbReference>
<evidence type="ECO:0000313" key="1">
    <source>
        <dbReference type="EMBL" id="SOH92522.1"/>
    </source>
</evidence>
<name>A0A2C9CMT2_9RHOB</name>
<evidence type="ECO:0000313" key="2">
    <source>
        <dbReference type="Proteomes" id="UP000220034"/>
    </source>
</evidence>
<reference evidence="2" key="1">
    <citation type="submission" date="2017-09" db="EMBL/GenBank/DDBJ databases">
        <authorList>
            <person name="Varghese N."/>
            <person name="Submissions S."/>
        </authorList>
    </citation>
    <scope>NUCLEOTIDE SEQUENCE [LARGE SCALE GENOMIC DNA]</scope>
    <source>
        <strain evidence="2">C7</strain>
    </source>
</reference>
<sequence length="75" mass="7908">MTPLFWLLFAFGLATLGMIGRAVEAAVGGQRTLIRATGWAALALGIGLYIEFLTPAPASFPAVMQALIRVAAEVF</sequence>
<keyword evidence="2" id="KW-1185">Reference proteome</keyword>
<dbReference type="AlphaFoldDB" id="A0A2C9CMT2"/>
<proteinExistence type="predicted"/>
<organism evidence="1 2">
    <name type="scientific">Pontivivens marinum</name>
    <dbReference type="NCBI Taxonomy" id="1690039"/>
    <lineage>
        <taxon>Bacteria</taxon>
        <taxon>Pseudomonadati</taxon>
        <taxon>Pseudomonadota</taxon>
        <taxon>Alphaproteobacteria</taxon>
        <taxon>Rhodobacterales</taxon>
        <taxon>Paracoccaceae</taxon>
        <taxon>Pontivivens</taxon>
    </lineage>
</organism>